<name>A0ABX1TID1_9GAMM</name>
<dbReference type="EMBL" id="SPMZ01000021">
    <property type="protein sequence ID" value="NMQ19138.1"/>
    <property type="molecule type" value="Genomic_DNA"/>
</dbReference>
<evidence type="ECO:0000313" key="1">
    <source>
        <dbReference type="EMBL" id="NMQ19138.1"/>
    </source>
</evidence>
<organism evidence="1 2">
    <name type="scientific">Candidatus Competibacter phosphatis</name>
    <dbReference type="NCBI Taxonomy" id="221280"/>
    <lineage>
        <taxon>Bacteria</taxon>
        <taxon>Pseudomonadati</taxon>
        <taxon>Pseudomonadota</taxon>
        <taxon>Gammaproteobacteria</taxon>
        <taxon>Candidatus Competibacteraceae</taxon>
        <taxon>Candidatus Competibacter</taxon>
    </lineage>
</organism>
<accession>A0ABX1TID1</accession>
<comment type="caution">
    <text evidence="1">The sequence shown here is derived from an EMBL/GenBank/DDBJ whole genome shotgun (WGS) entry which is preliminary data.</text>
</comment>
<keyword evidence="2" id="KW-1185">Reference proteome</keyword>
<evidence type="ECO:0000313" key="2">
    <source>
        <dbReference type="Proteomes" id="UP000760480"/>
    </source>
</evidence>
<sequence>MELGASETTVRRWRARDTVQDRSHTSYRLATILKPMQEFVVVELRKWLSPPLDDPRAERTLRA</sequence>
<gene>
    <name evidence="1" type="ORF">E4P82_07940</name>
</gene>
<dbReference type="Proteomes" id="UP000760480">
    <property type="component" value="Unassembled WGS sequence"/>
</dbReference>
<protein>
    <recommendedName>
        <fullName evidence="3">Transcriptional regulator</fullName>
    </recommendedName>
</protein>
<evidence type="ECO:0008006" key="3">
    <source>
        <dbReference type="Google" id="ProtNLM"/>
    </source>
</evidence>
<proteinExistence type="predicted"/>
<reference evidence="1 2" key="1">
    <citation type="submission" date="2019-03" db="EMBL/GenBank/DDBJ databases">
        <title>Metabolic reconstructions from genomes of highly enriched 'Candidatus Accumulibacter' and 'Candidatus Competibacter' bioreactor populations.</title>
        <authorList>
            <person name="Annavajhala M.K."/>
            <person name="Welles L."/>
            <person name="Abbas B."/>
            <person name="Sorokin D."/>
            <person name="Park H."/>
            <person name="Van Loosdrecht M."/>
            <person name="Chandran K."/>
        </authorList>
    </citation>
    <scope>NUCLEOTIDE SEQUENCE [LARGE SCALE GENOMIC DNA]</scope>
    <source>
        <strain evidence="1 2">SBR_G</strain>
    </source>
</reference>